<dbReference type="EMBL" id="MCFK01002236">
    <property type="protein sequence ID" value="RKF63926.1"/>
    <property type="molecule type" value="Genomic_DNA"/>
</dbReference>
<dbReference type="GO" id="GO:0003677">
    <property type="term" value="F:DNA binding"/>
    <property type="evidence" value="ECO:0007669"/>
    <property type="project" value="UniProtKB-UniRule"/>
</dbReference>
<dbReference type="STRING" id="212602.A0A420I2Q8"/>
<organism evidence="3 4">
    <name type="scientific">Erysiphe neolycopersici</name>
    <dbReference type="NCBI Taxonomy" id="212602"/>
    <lineage>
        <taxon>Eukaryota</taxon>
        <taxon>Fungi</taxon>
        <taxon>Dikarya</taxon>
        <taxon>Ascomycota</taxon>
        <taxon>Pezizomycotina</taxon>
        <taxon>Leotiomycetes</taxon>
        <taxon>Erysiphales</taxon>
        <taxon>Erysiphaceae</taxon>
        <taxon>Erysiphe</taxon>
    </lineage>
</organism>
<sequence length="145" mass="17000">MVKFRDQIGHLHTSEQSKVISKMWKKTPKHIKDLYTRRAHKEKADLLEQYPNYRVQPRKSSEIRKRIKNKYPVNLTVEDLNEWIQMQSAFSQNSCRIKCSRTSPGLFNSDVENPETRQVQLNIDKYILSESISPQNLVLKDKAGG</sequence>
<protein>
    <submittedName>
        <fullName evidence="3">Putative mating-type protein mat a-1</fullName>
    </submittedName>
</protein>
<dbReference type="Pfam" id="PF00505">
    <property type="entry name" value="HMG_box"/>
    <property type="match status" value="1"/>
</dbReference>
<proteinExistence type="predicted"/>
<keyword evidence="1" id="KW-0539">Nucleus</keyword>
<dbReference type="AlphaFoldDB" id="A0A420I2Q8"/>
<dbReference type="Gene3D" id="1.10.30.10">
    <property type="entry name" value="High mobility group box domain"/>
    <property type="match status" value="1"/>
</dbReference>
<dbReference type="OrthoDB" id="6247875at2759"/>
<dbReference type="SUPFAM" id="SSF47095">
    <property type="entry name" value="HMG-box"/>
    <property type="match status" value="1"/>
</dbReference>
<keyword evidence="4" id="KW-1185">Reference proteome</keyword>
<evidence type="ECO:0000256" key="1">
    <source>
        <dbReference type="PROSITE-ProRule" id="PRU00267"/>
    </source>
</evidence>
<accession>A0A420I2Q8</accession>
<gene>
    <name evidence="3" type="ORF">OnM2_022068</name>
</gene>
<dbReference type="InterPro" id="IPR009071">
    <property type="entry name" value="HMG_box_dom"/>
</dbReference>
<evidence type="ECO:0000313" key="3">
    <source>
        <dbReference type="EMBL" id="RKF63926.1"/>
    </source>
</evidence>
<dbReference type="InterPro" id="IPR036910">
    <property type="entry name" value="HMG_box_dom_sf"/>
</dbReference>
<dbReference type="PROSITE" id="PS50118">
    <property type="entry name" value="HMG_BOX_2"/>
    <property type="match status" value="1"/>
</dbReference>
<evidence type="ECO:0000259" key="2">
    <source>
        <dbReference type="PROSITE" id="PS50118"/>
    </source>
</evidence>
<keyword evidence="1" id="KW-0238">DNA-binding</keyword>
<feature type="domain" description="HMG box" evidence="2">
    <location>
        <begin position="1"/>
        <end position="54"/>
    </location>
</feature>
<dbReference type="Proteomes" id="UP000286134">
    <property type="component" value="Unassembled WGS sequence"/>
</dbReference>
<feature type="DNA-binding region" description="HMG box" evidence="1">
    <location>
        <begin position="1"/>
        <end position="54"/>
    </location>
</feature>
<dbReference type="GO" id="GO:0005634">
    <property type="term" value="C:nucleus"/>
    <property type="evidence" value="ECO:0007669"/>
    <property type="project" value="UniProtKB-UniRule"/>
</dbReference>
<evidence type="ECO:0000313" key="4">
    <source>
        <dbReference type="Proteomes" id="UP000286134"/>
    </source>
</evidence>
<reference evidence="3 4" key="1">
    <citation type="journal article" date="2018" name="BMC Genomics">
        <title>Comparative genome analyses reveal sequence features reflecting distinct modes of host-adaptation between dicot and monocot powdery mildew.</title>
        <authorList>
            <person name="Wu Y."/>
            <person name="Ma X."/>
            <person name="Pan Z."/>
            <person name="Kale S.D."/>
            <person name="Song Y."/>
            <person name="King H."/>
            <person name="Zhang Q."/>
            <person name="Presley C."/>
            <person name="Deng X."/>
            <person name="Wei C.I."/>
            <person name="Xiao S."/>
        </authorList>
    </citation>
    <scope>NUCLEOTIDE SEQUENCE [LARGE SCALE GENOMIC DNA]</scope>
    <source>
        <strain evidence="3">UMSG2</strain>
    </source>
</reference>
<comment type="caution">
    <text evidence="3">The sequence shown here is derived from an EMBL/GenBank/DDBJ whole genome shotgun (WGS) entry which is preliminary data.</text>
</comment>
<name>A0A420I2Q8_9PEZI</name>